<organism evidence="1 2">
    <name type="scientific">Janthinobacterium lividum</name>
    <dbReference type="NCBI Taxonomy" id="29581"/>
    <lineage>
        <taxon>Bacteria</taxon>
        <taxon>Pseudomonadati</taxon>
        <taxon>Pseudomonadota</taxon>
        <taxon>Betaproteobacteria</taxon>
        <taxon>Burkholderiales</taxon>
        <taxon>Oxalobacteraceae</taxon>
        <taxon>Janthinobacterium</taxon>
    </lineage>
</organism>
<protein>
    <submittedName>
        <fullName evidence="1">Uncharacterized protein</fullName>
    </submittedName>
</protein>
<accession>A0A1S1UDV8</accession>
<proteinExistence type="predicted"/>
<dbReference type="EMBL" id="LFKP01000003">
    <property type="protein sequence ID" value="OHV98209.1"/>
    <property type="molecule type" value="Genomic_DNA"/>
</dbReference>
<comment type="caution">
    <text evidence="1">The sequence shown here is derived from an EMBL/GenBank/DDBJ whole genome shotgun (WGS) entry which is preliminary data.</text>
</comment>
<evidence type="ECO:0000313" key="1">
    <source>
        <dbReference type="EMBL" id="OHV98209.1"/>
    </source>
</evidence>
<evidence type="ECO:0000313" key="2">
    <source>
        <dbReference type="Proteomes" id="UP000179840"/>
    </source>
</evidence>
<reference evidence="1 2" key="1">
    <citation type="submission" date="2015-06" db="EMBL/GenBank/DDBJ databases">
        <title>Draft genome sequencing of a biphenyl-degrading bacterium, Janthinobacterium lividum MEG1.</title>
        <authorList>
            <person name="Shimodaira J."/>
            <person name="Hatta T."/>
        </authorList>
    </citation>
    <scope>NUCLEOTIDE SEQUENCE [LARGE SCALE GENOMIC DNA]</scope>
    <source>
        <strain evidence="1 2">MEG1</strain>
    </source>
</reference>
<dbReference type="Proteomes" id="UP000179840">
    <property type="component" value="Unassembled WGS sequence"/>
</dbReference>
<name>A0A1S1UDV8_9BURK</name>
<gene>
    <name evidence="1" type="ORF">AKG95_02850</name>
</gene>
<dbReference type="AlphaFoldDB" id="A0A1S1UDV8"/>
<sequence length="116" mass="12839">MLGALMVYDISIKPPVKVWSFILPGATTLPMHAKTCYLYGQVPAGAESTAATMLQTGRIYSVFLNGRPDDPSDSTRGYRGKFCITTDATSQQKIIAINKDMQEWRTEICPPRPSRP</sequence>